<reference evidence="1" key="1">
    <citation type="submission" date="2018-05" db="EMBL/GenBank/DDBJ databases">
        <authorList>
            <person name="Lanie J.A."/>
            <person name="Ng W.-L."/>
            <person name="Kazmierczak K.M."/>
            <person name="Andrzejewski T.M."/>
            <person name="Davidsen T.M."/>
            <person name="Wayne K.J."/>
            <person name="Tettelin H."/>
            <person name="Glass J.I."/>
            <person name="Rusch D."/>
            <person name="Podicherti R."/>
            <person name="Tsui H.-C.T."/>
            <person name="Winkler M.E."/>
        </authorList>
    </citation>
    <scope>NUCLEOTIDE SEQUENCE</scope>
</reference>
<dbReference type="AlphaFoldDB" id="A0A382PA03"/>
<sequence length="41" mass="4739">MDDHFLADDFLEEPWWWHAAPRPAQSSVDNFPDRADVVVVG</sequence>
<dbReference type="EMBL" id="UINC01105918">
    <property type="protein sequence ID" value="SVC70219.1"/>
    <property type="molecule type" value="Genomic_DNA"/>
</dbReference>
<organism evidence="1">
    <name type="scientific">marine metagenome</name>
    <dbReference type="NCBI Taxonomy" id="408172"/>
    <lineage>
        <taxon>unclassified sequences</taxon>
        <taxon>metagenomes</taxon>
        <taxon>ecological metagenomes</taxon>
    </lineage>
</organism>
<name>A0A382PA03_9ZZZZ</name>
<protein>
    <submittedName>
        <fullName evidence="1">Uncharacterized protein</fullName>
    </submittedName>
</protein>
<evidence type="ECO:0000313" key="1">
    <source>
        <dbReference type="EMBL" id="SVC70219.1"/>
    </source>
</evidence>
<feature type="non-terminal residue" evidence="1">
    <location>
        <position position="41"/>
    </location>
</feature>
<proteinExistence type="predicted"/>
<accession>A0A382PA03</accession>
<gene>
    <name evidence="1" type="ORF">METZ01_LOCUS323073</name>
</gene>